<protein>
    <recommendedName>
        <fullName evidence="3">RING-type E3 ubiquitin transferase</fullName>
        <ecNumber evidence="3">2.3.2.27</ecNumber>
    </recommendedName>
</protein>
<sequence length="982" mass="109476">MNNLLQNLLVMSDTGAAKSPDEGKNNNQNKNRGQGANRGRGGGSNNKNKHGSSRQAPRQSTKVDMKKYERMISAAHTNFSDIPCGTKSVDCDICCKKNDVFGIGPCRHPVCAECVIRMRVLGNSKTCPVCRADIDELSFCTVDDDLASVNLNFKKSGHPDEDRFGIRFSNKVAGTKYEKYLAHVCKICKTDDGERLEFPSFMSLRQHMASRHEQSYCHICTDNLNLFSRERKTYTRDQLQRHMRSGDFDDKSFKGHPQCLFCEQKFLDEENRYRHLRKEHFFCQFCESDGTMTNVFFGKHDELKRHYKEHHYICETEECKQMGIAFANKFELDLHRANEHSERRNLIELGFGQRPPVDTTRSVGRGRGAPRYNEPPPPVPRERIAVVQRQVETNPQSDPSEFTTVRSAQSKGVFTSTRSAFTPSQVDFPSLAPQAPPPSIRSSEFPRLNKVNKPAAAAPPVVDHFPSLGETSSSSAPPLRIKVPPLVKKRQPPPPTENKPKQASSRKQQTPREDTDDYSRRDVPQTVLKVNNRTMSFDTVDDRPVTTAKSNIQMIQRVEQNTNQSSSSSAKAPRMLDFPSLPAASAPLPPANSSWLNSKNSKIKSSGAISSVVVPANYSKATQNQNKKKNKVSVPKTEVWSSLGPAPESVPTAVVTDEWQDIPLSKEAQAEKEKQEKKVEWARRKAEIQARVAAATKEKLEADQAEVEPEPEVQRSVTPPAAQNRKITDTETSEWSTATSKTSAKPGDAMAPSTQKNKNKKNKNKGNAAPNATQQAVTSDSAPPGITEQPPKAQQTKKVESSVVPEPVKDSYQEKMDALWNMPKLPSMTSMLSSFSISNIFGMGTSSTAEPFFKVIGNLPDELQTPENGLKSIKLYVFVYLIDRYCMCIGCNISFQSVNAAPPPGLENVVLTPPPGLGFPTATTNSNEISFASAPMLSHDDVREKRERMDEDRRRKQEEAEKKDDGWVTTGKTANNKKNKKK</sequence>
<name>A0A2G5V034_9PELO</name>
<feature type="compositionally biased region" description="Polar residues" evidence="9">
    <location>
        <begin position="733"/>
        <end position="743"/>
    </location>
</feature>
<dbReference type="PROSITE" id="PS50089">
    <property type="entry name" value="ZF_RING_2"/>
    <property type="match status" value="1"/>
</dbReference>
<dbReference type="CDD" id="cd16615">
    <property type="entry name" value="RING-HC_ZNF598"/>
    <property type="match status" value="1"/>
</dbReference>
<feature type="region of interest" description="Disordered" evidence="9">
    <location>
        <begin position="14"/>
        <end position="65"/>
    </location>
</feature>
<feature type="compositionally biased region" description="Low complexity" evidence="9">
    <location>
        <begin position="25"/>
        <end position="35"/>
    </location>
</feature>
<keyword evidence="12" id="KW-1185">Reference proteome</keyword>
<evidence type="ECO:0000256" key="4">
    <source>
        <dbReference type="ARBA" id="ARBA00022723"/>
    </source>
</evidence>
<dbReference type="PANTHER" id="PTHR22938">
    <property type="entry name" value="ZINC FINGER PROTEIN 598"/>
    <property type="match status" value="1"/>
</dbReference>
<evidence type="ECO:0000256" key="9">
    <source>
        <dbReference type="SAM" id="MobiDB-lite"/>
    </source>
</evidence>
<feature type="region of interest" description="Disordered" evidence="9">
    <location>
        <begin position="352"/>
        <end position="411"/>
    </location>
</feature>
<gene>
    <name evidence="11" type="primary">Cni-C52E12.1</name>
    <name evidence="11" type="synonym">Cnig_chr_II.g5246</name>
    <name evidence="11" type="ORF">B9Z55_005246</name>
</gene>
<dbReference type="InterPro" id="IPR013083">
    <property type="entry name" value="Znf_RING/FYVE/PHD"/>
</dbReference>
<evidence type="ECO:0000256" key="6">
    <source>
        <dbReference type="ARBA" id="ARBA00022833"/>
    </source>
</evidence>
<organism evidence="11 12">
    <name type="scientific">Caenorhabditis nigoni</name>
    <dbReference type="NCBI Taxonomy" id="1611254"/>
    <lineage>
        <taxon>Eukaryota</taxon>
        <taxon>Metazoa</taxon>
        <taxon>Ecdysozoa</taxon>
        <taxon>Nematoda</taxon>
        <taxon>Chromadorea</taxon>
        <taxon>Rhabditida</taxon>
        <taxon>Rhabditina</taxon>
        <taxon>Rhabditomorpha</taxon>
        <taxon>Rhabditoidea</taxon>
        <taxon>Rhabditidae</taxon>
        <taxon>Peloderinae</taxon>
        <taxon>Caenorhabditis</taxon>
    </lineage>
</organism>
<dbReference type="PANTHER" id="PTHR22938:SF0">
    <property type="entry name" value="E3 UBIQUITIN-PROTEIN LIGASE ZNF598"/>
    <property type="match status" value="1"/>
</dbReference>
<evidence type="ECO:0000313" key="11">
    <source>
        <dbReference type="EMBL" id="PIC45119.1"/>
    </source>
</evidence>
<dbReference type="OrthoDB" id="3838338at2759"/>
<dbReference type="EC" id="2.3.2.27" evidence="3"/>
<dbReference type="GO" id="GO:0043022">
    <property type="term" value="F:ribosome binding"/>
    <property type="evidence" value="ECO:0007669"/>
    <property type="project" value="TreeGrafter"/>
</dbReference>
<feature type="compositionally biased region" description="Basic and acidic residues" evidence="9">
    <location>
        <begin position="510"/>
        <end position="523"/>
    </location>
</feature>
<dbReference type="Proteomes" id="UP000230233">
    <property type="component" value="Chromosome II"/>
</dbReference>
<evidence type="ECO:0000256" key="8">
    <source>
        <dbReference type="PROSITE-ProRule" id="PRU00175"/>
    </source>
</evidence>
<evidence type="ECO:0000256" key="1">
    <source>
        <dbReference type="ARBA" id="ARBA00000900"/>
    </source>
</evidence>
<feature type="compositionally biased region" description="Polar residues" evidence="9">
    <location>
        <begin position="390"/>
        <end position="411"/>
    </location>
</feature>
<dbReference type="GO" id="GO:0061630">
    <property type="term" value="F:ubiquitin protein ligase activity"/>
    <property type="evidence" value="ECO:0007669"/>
    <property type="project" value="UniProtKB-EC"/>
</dbReference>
<feature type="region of interest" description="Disordered" evidence="9">
    <location>
        <begin position="696"/>
        <end position="806"/>
    </location>
</feature>
<accession>A0A2G5V034</accession>
<dbReference type="STRING" id="1611254.A0A2G5V034"/>
<keyword evidence="6" id="KW-0862">Zinc</keyword>
<keyword evidence="4" id="KW-0479">Metal-binding</keyword>
<comment type="similarity">
    <text evidence="7">Belongs to the ZNF598/HEL2 family.</text>
</comment>
<evidence type="ECO:0000259" key="10">
    <source>
        <dbReference type="PROSITE" id="PS50089"/>
    </source>
</evidence>
<dbReference type="PROSITE" id="PS00028">
    <property type="entry name" value="ZINC_FINGER_C2H2_1"/>
    <property type="match status" value="1"/>
</dbReference>
<comment type="catalytic activity">
    <reaction evidence="1">
        <text>S-ubiquitinyl-[E2 ubiquitin-conjugating enzyme]-L-cysteine + [acceptor protein]-L-lysine = [E2 ubiquitin-conjugating enzyme]-L-cysteine + N(6)-ubiquitinyl-[acceptor protein]-L-lysine.</text>
        <dbReference type="EC" id="2.3.2.27"/>
    </reaction>
</comment>
<evidence type="ECO:0000256" key="7">
    <source>
        <dbReference type="ARBA" id="ARBA00035113"/>
    </source>
</evidence>
<dbReference type="SUPFAM" id="SSF57850">
    <property type="entry name" value="RING/U-box"/>
    <property type="match status" value="1"/>
</dbReference>
<dbReference type="Gene3D" id="3.30.40.10">
    <property type="entry name" value="Zinc/RING finger domain, C3HC4 (zinc finger)"/>
    <property type="match status" value="1"/>
</dbReference>
<feature type="region of interest" description="Disordered" evidence="9">
    <location>
        <begin position="458"/>
        <end position="525"/>
    </location>
</feature>
<dbReference type="GO" id="GO:0008270">
    <property type="term" value="F:zinc ion binding"/>
    <property type="evidence" value="ECO:0007669"/>
    <property type="project" value="UniProtKB-KW"/>
</dbReference>
<comment type="caution">
    <text evidence="11">The sequence shown here is derived from an EMBL/GenBank/DDBJ whole genome shotgun (WGS) entry which is preliminary data.</text>
</comment>
<dbReference type="InterPro" id="IPR041888">
    <property type="entry name" value="RING-HC_ZNF598/HEL2"/>
</dbReference>
<dbReference type="InterPro" id="IPR013087">
    <property type="entry name" value="Znf_C2H2_type"/>
</dbReference>
<dbReference type="SMART" id="SM00355">
    <property type="entry name" value="ZnF_C2H2"/>
    <property type="match status" value="4"/>
</dbReference>
<feature type="region of interest" description="Disordered" evidence="9">
    <location>
        <begin position="932"/>
        <end position="982"/>
    </location>
</feature>
<keyword evidence="5 8" id="KW-0863">Zinc-finger</keyword>
<evidence type="ECO:0000256" key="3">
    <source>
        <dbReference type="ARBA" id="ARBA00012483"/>
    </source>
</evidence>
<dbReference type="GO" id="GO:0016567">
    <property type="term" value="P:protein ubiquitination"/>
    <property type="evidence" value="ECO:0007669"/>
    <property type="project" value="TreeGrafter"/>
</dbReference>
<reference evidence="12" key="1">
    <citation type="submission" date="2017-10" db="EMBL/GenBank/DDBJ databases">
        <title>Rapid genome shrinkage in a self-fertile nematode reveals novel sperm competition proteins.</title>
        <authorList>
            <person name="Yin D."/>
            <person name="Schwarz E.M."/>
            <person name="Thomas C.G."/>
            <person name="Felde R.L."/>
            <person name="Korf I.F."/>
            <person name="Cutter A.D."/>
            <person name="Schartner C.M."/>
            <person name="Ralston E.J."/>
            <person name="Meyer B.J."/>
            <person name="Haag E.S."/>
        </authorList>
    </citation>
    <scope>NUCLEOTIDE SEQUENCE [LARGE SCALE GENOMIC DNA]</scope>
    <source>
        <strain evidence="12">JU1422</strain>
    </source>
</reference>
<dbReference type="GO" id="GO:0072344">
    <property type="term" value="P:rescue of stalled ribosome"/>
    <property type="evidence" value="ECO:0007669"/>
    <property type="project" value="InterPro"/>
</dbReference>
<dbReference type="AlphaFoldDB" id="A0A2G5V034"/>
<dbReference type="InterPro" id="IPR017907">
    <property type="entry name" value="Znf_RING_CS"/>
</dbReference>
<dbReference type="EMBL" id="PDUG01000002">
    <property type="protein sequence ID" value="PIC45119.1"/>
    <property type="molecule type" value="Genomic_DNA"/>
</dbReference>
<feature type="region of interest" description="Disordered" evidence="9">
    <location>
        <begin position="423"/>
        <end position="445"/>
    </location>
</feature>
<dbReference type="InterPro" id="IPR044288">
    <property type="entry name" value="ZNF598/HEL2"/>
</dbReference>
<dbReference type="PROSITE" id="PS00518">
    <property type="entry name" value="ZF_RING_1"/>
    <property type="match status" value="1"/>
</dbReference>
<proteinExistence type="inferred from homology"/>
<comment type="pathway">
    <text evidence="2">Protein modification; protein ubiquitination.</text>
</comment>
<evidence type="ECO:0000256" key="2">
    <source>
        <dbReference type="ARBA" id="ARBA00004906"/>
    </source>
</evidence>
<feature type="domain" description="RING-type" evidence="10">
    <location>
        <begin position="91"/>
        <end position="131"/>
    </location>
</feature>
<evidence type="ECO:0000313" key="12">
    <source>
        <dbReference type="Proteomes" id="UP000230233"/>
    </source>
</evidence>
<dbReference type="InterPro" id="IPR001841">
    <property type="entry name" value="Znf_RING"/>
</dbReference>
<dbReference type="Pfam" id="PF25447">
    <property type="entry name" value="RING_ZNF598"/>
    <property type="match status" value="1"/>
</dbReference>
<feature type="compositionally biased region" description="Basic and acidic residues" evidence="9">
    <location>
        <begin position="938"/>
        <end position="966"/>
    </location>
</feature>
<evidence type="ECO:0000256" key="5">
    <source>
        <dbReference type="ARBA" id="ARBA00022771"/>
    </source>
</evidence>